<keyword evidence="1" id="KW-0472">Membrane</keyword>
<gene>
    <name evidence="3" type="ORF">PSI22_13860</name>
</gene>
<dbReference type="PANTHER" id="PTHR10579">
    <property type="entry name" value="CALCIUM-ACTIVATED CHLORIDE CHANNEL REGULATOR"/>
    <property type="match status" value="1"/>
</dbReference>
<dbReference type="Gene3D" id="3.40.50.410">
    <property type="entry name" value="von Willebrand factor, type A domain"/>
    <property type="match status" value="1"/>
</dbReference>
<dbReference type="SMART" id="SM00327">
    <property type="entry name" value="VWA"/>
    <property type="match status" value="1"/>
</dbReference>
<keyword evidence="4" id="KW-1185">Reference proteome</keyword>
<comment type="caution">
    <text evidence="3">The sequence shown here is derived from an EMBL/GenBank/DDBJ whole genome shotgun (WGS) entry which is preliminary data.</text>
</comment>
<dbReference type="Proteomes" id="UP001214757">
    <property type="component" value="Unassembled WGS sequence"/>
</dbReference>
<name>A0ABT5M6T8_9GAMM</name>
<evidence type="ECO:0000259" key="2">
    <source>
        <dbReference type="PROSITE" id="PS50234"/>
    </source>
</evidence>
<keyword evidence="1" id="KW-1133">Transmembrane helix</keyword>
<reference evidence="3 4" key="1">
    <citation type="submission" date="2023-02" db="EMBL/GenBank/DDBJ databases">
        <title>Entomopathogenic bacteria.</title>
        <authorList>
            <person name="Machado R.A."/>
        </authorList>
    </citation>
    <scope>NUCLEOTIDE SEQUENCE [LARGE SCALE GENOMIC DNA]</scope>
    <source>
        <strain evidence="3 4">XENO-7</strain>
    </source>
</reference>
<proteinExistence type="predicted"/>
<dbReference type="EMBL" id="JAQRFO010000030">
    <property type="protein sequence ID" value="MDC9622690.1"/>
    <property type="molecule type" value="Genomic_DNA"/>
</dbReference>
<evidence type="ECO:0000313" key="4">
    <source>
        <dbReference type="Proteomes" id="UP001214757"/>
    </source>
</evidence>
<evidence type="ECO:0000256" key="1">
    <source>
        <dbReference type="SAM" id="Phobius"/>
    </source>
</evidence>
<dbReference type="InterPro" id="IPR002035">
    <property type="entry name" value="VWF_A"/>
</dbReference>
<protein>
    <submittedName>
        <fullName evidence="3">VWA domain-containing protein</fullName>
    </submittedName>
</protein>
<dbReference type="PROSITE" id="PS50234">
    <property type="entry name" value="VWFA"/>
    <property type="match status" value="1"/>
</dbReference>
<dbReference type="InterPro" id="IPR051266">
    <property type="entry name" value="CLCR"/>
</dbReference>
<organism evidence="3 4">
    <name type="scientific">Xenorhabdus aichiensis</name>
    <dbReference type="NCBI Taxonomy" id="3025874"/>
    <lineage>
        <taxon>Bacteria</taxon>
        <taxon>Pseudomonadati</taxon>
        <taxon>Pseudomonadota</taxon>
        <taxon>Gammaproteobacteria</taxon>
        <taxon>Enterobacterales</taxon>
        <taxon>Morganellaceae</taxon>
        <taxon>Xenorhabdus</taxon>
    </lineage>
</organism>
<dbReference type="PANTHER" id="PTHR10579:SF43">
    <property type="entry name" value="ZINC FINGER (C3HC4-TYPE RING FINGER) FAMILY PROTEIN"/>
    <property type="match status" value="1"/>
</dbReference>
<feature type="domain" description="VWFA" evidence="2">
    <location>
        <begin position="266"/>
        <end position="460"/>
    </location>
</feature>
<accession>A0ABT5M6T8</accession>
<keyword evidence="1" id="KW-0812">Transmembrane</keyword>
<evidence type="ECO:0000313" key="3">
    <source>
        <dbReference type="EMBL" id="MDC9622690.1"/>
    </source>
</evidence>
<dbReference type="RefSeq" id="WP_273580252.1">
    <property type="nucleotide sequence ID" value="NZ_JAQRFO010000030.1"/>
</dbReference>
<dbReference type="SUPFAM" id="SSF53300">
    <property type="entry name" value="vWA-like"/>
    <property type="match status" value="1"/>
</dbReference>
<sequence length="466" mass="51644">MIRITRTVAHERAQSEYLLRHYDALHSALVQHLPINFSTLFAKPVKSSDGAIEWYSDLQGQPVPFAQLSAIEREKLQAQIARQLTVLARLREQLSEKEGVDSELLTLLGKISQFPAEEHIWSVDNQPVILWEPMSASASQNIAGSGTASPDLVTSQPEQKRKPRWLWWLLLLLFILLLLWLLRGCLPRSHTHIAIKQPDPSVVVKPLLVKPVEQPVEQRIEQPIEKPIEQPAPTVPEVKPEAVVISPPADVRKRCPSQRKRNQAPEVVVVFDASGSMSISVDVTPQELQYLLQRKAFEYIEREPSRITLAKKSAKKIIDKLPSDMNVSLVAAFDCRHVSASLPFSPTQRPALKRAIDRITPDGKTPLALALEKAGALVDGVNRDAIILLISDGDETCGGDPCAVARALKENKPRLQVNVVDIMSSGAGNCIASQTGGKVFTANDANQFNQVINQAMQDYIPENCNE</sequence>
<dbReference type="Pfam" id="PF13519">
    <property type="entry name" value="VWA_2"/>
    <property type="match status" value="1"/>
</dbReference>
<feature type="transmembrane region" description="Helical" evidence="1">
    <location>
        <begin position="165"/>
        <end position="182"/>
    </location>
</feature>
<dbReference type="InterPro" id="IPR036465">
    <property type="entry name" value="vWFA_dom_sf"/>
</dbReference>